<dbReference type="OrthoDB" id="10256524at2759"/>
<dbReference type="eggNOG" id="KOG4266">
    <property type="taxonomic scope" value="Eukaryota"/>
</dbReference>
<dbReference type="CDD" id="cd07489">
    <property type="entry name" value="Peptidases_S8_5"/>
    <property type="match status" value="1"/>
</dbReference>
<sequence>MVKLEIFTSLLAAAATALAASARVPGGYIVELQDGHAQDASSVLGALNDEATTRMKLDYKLFKGVSIQLHDIQNAEKKAEKIAQMPAVKNVWPIDLFGVPESNVRVVGIPEAGKISSRDGIRADTFSPHVMTQVDKLRARGVTGKGIKVAIIDTGIDYTHPALGNNCFGKGCLVSFGTDLVGDAYTGYNTPVPDNDPMDCNGHGSHVAGIVAAQPNPHGFTGAAPNVTLGAYRVFGCDGLAGNDILISAFNKAFEDGAQIISASIVGALGWTEEPWAVAVSRIVEQGVPCAISAGNDGDHGLFYISTAANGKGVTAVASYDNILTPSVHFHAGYSVDGGRATDFLYVPGTPALQGVSMPLYATSLDTTIANDACTALPDNTPDLSKYIVLVRRGTCLFADKAVNLAAKGAKYMIVYNNVAGDFAPTLDDPASLMNGSGMVTPEIGASWVNSLKAGSNVNVDFVSFSKSQSVTSEVGNNVTGGAISLFSSWGPTWEMDFKPQIGAPGGNILSTYPVAKGSYAVMSGTSMSCPITAAIITLVSEVRGTRDPRLINNLLSATANPQLFNDGKQFYSRLAPAAQQGGGMVQAYDAAYTTSLLSPSSLSFNDTDHRVRELNLTITNTGTNPATYRLGQVSSLTMYTLQKGSVYPMAFPNEAAGSYASLAFSQDSVTVAPGEQAVVDVVATPPGGLDGARLALWSGYITVNGTDGSSLSMPYQGLTGSLRNSTVLASDQSWIFRSSDSKKYVKAPDNTTFLLPAAGSAGADDVLPAVYVGLALGSSQVKIDVVPMTTCPPKNLTTEAMGIKTIGQPSGFPSFWNPRGVSWWSWDGKLDSGRYAPAGKYQFVTRALRIYGDESKTQDWDVARTQSFYIKYRN</sequence>
<dbReference type="InterPro" id="IPR022398">
    <property type="entry name" value="Peptidase_S8_His-AS"/>
</dbReference>
<evidence type="ECO:0000313" key="16">
    <source>
        <dbReference type="Proteomes" id="UP000030151"/>
    </source>
</evidence>
<dbReference type="PRINTS" id="PR00723">
    <property type="entry name" value="SUBTILISIN"/>
</dbReference>
<dbReference type="EMBL" id="JELW01000031">
    <property type="protein sequence ID" value="EXU97954.1"/>
    <property type="molecule type" value="Genomic_DNA"/>
</dbReference>
<dbReference type="SUPFAM" id="SSF52025">
    <property type="entry name" value="PA domain"/>
    <property type="match status" value="1"/>
</dbReference>
<dbReference type="Proteomes" id="UP000030151">
    <property type="component" value="Unassembled WGS sequence"/>
</dbReference>
<proteinExistence type="inferred from homology"/>
<dbReference type="InterPro" id="IPR003137">
    <property type="entry name" value="PA_domain"/>
</dbReference>
<dbReference type="Gene3D" id="3.50.30.30">
    <property type="match status" value="1"/>
</dbReference>
<dbReference type="GO" id="GO:0004252">
    <property type="term" value="F:serine-type endopeptidase activity"/>
    <property type="evidence" value="ECO:0007669"/>
    <property type="project" value="UniProtKB-UniRule"/>
</dbReference>
<evidence type="ECO:0000256" key="6">
    <source>
        <dbReference type="ARBA" id="ARBA00022801"/>
    </source>
</evidence>
<evidence type="ECO:0000256" key="7">
    <source>
        <dbReference type="ARBA" id="ARBA00022825"/>
    </source>
</evidence>
<dbReference type="Pfam" id="PF00082">
    <property type="entry name" value="Peptidase_S8"/>
    <property type="match status" value="1"/>
</dbReference>
<dbReference type="CDD" id="cd02124">
    <property type="entry name" value="PA_PoS1_like"/>
    <property type="match status" value="1"/>
</dbReference>
<evidence type="ECO:0000256" key="8">
    <source>
        <dbReference type="PIRSR" id="PIRSR615500-1"/>
    </source>
</evidence>
<dbReference type="PANTHER" id="PTHR43806:SF66">
    <property type="entry name" value="SERIN ENDOPEPTIDASE"/>
    <property type="match status" value="1"/>
</dbReference>
<keyword evidence="5 11" id="KW-0732">Signal</keyword>
<evidence type="ECO:0000259" key="13">
    <source>
        <dbReference type="Pfam" id="PF02225"/>
    </source>
</evidence>
<keyword evidence="7 9" id="KW-0720">Serine protease</keyword>
<feature type="active site" description="Charge relay system" evidence="8 9">
    <location>
        <position position="153"/>
    </location>
</feature>
<dbReference type="Pfam" id="PF06280">
    <property type="entry name" value="fn3_5"/>
    <property type="match status" value="1"/>
</dbReference>
<evidence type="ECO:0000256" key="2">
    <source>
        <dbReference type="ARBA" id="ARBA00022512"/>
    </source>
</evidence>
<dbReference type="InterPro" id="IPR015500">
    <property type="entry name" value="Peptidase_S8_subtilisin-rel"/>
</dbReference>
<feature type="signal peptide" evidence="11">
    <location>
        <begin position="1"/>
        <end position="19"/>
    </location>
</feature>
<feature type="domain" description="PA" evidence="13">
    <location>
        <begin position="366"/>
        <end position="427"/>
    </location>
</feature>
<name>A0A014QVS9_9HYPO</name>
<feature type="domain" description="Peptidase S8/S53" evidence="12">
    <location>
        <begin position="144"/>
        <end position="562"/>
    </location>
</feature>
<dbReference type="PROSITE" id="PS00138">
    <property type="entry name" value="SUBTILASE_SER"/>
    <property type="match status" value="1"/>
</dbReference>
<dbReference type="PANTHER" id="PTHR43806">
    <property type="entry name" value="PEPTIDASE S8"/>
    <property type="match status" value="1"/>
</dbReference>
<evidence type="ECO:0000259" key="12">
    <source>
        <dbReference type="Pfam" id="PF00082"/>
    </source>
</evidence>
<feature type="active site" description="Charge relay system" evidence="8 9">
    <location>
        <position position="527"/>
    </location>
</feature>
<keyword evidence="4 9" id="KW-0645">Protease</keyword>
<dbReference type="InterPro" id="IPR036852">
    <property type="entry name" value="Peptidase_S8/S53_dom_sf"/>
</dbReference>
<dbReference type="PROSITE" id="PS51892">
    <property type="entry name" value="SUBTILASE"/>
    <property type="match status" value="1"/>
</dbReference>
<feature type="chain" id="PRO_5001473938" evidence="11">
    <location>
        <begin position="20"/>
        <end position="875"/>
    </location>
</feature>
<evidence type="ECO:0000256" key="5">
    <source>
        <dbReference type="ARBA" id="ARBA00022729"/>
    </source>
</evidence>
<keyword evidence="6 9" id="KW-0378">Hydrolase</keyword>
<protein>
    <submittedName>
        <fullName evidence="15">Peptidase S8 and DUF1034 (Fn-like) domain protein</fullName>
    </submittedName>
</protein>
<evidence type="ECO:0000313" key="15">
    <source>
        <dbReference type="EMBL" id="EXU97954.1"/>
    </source>
</evidence>
<feature type="domain" description="C5a peptidase/Subtilisin-like protease SBT2-like Fn3-like" evidence="14">
    <location>
        <begin position="604"/>
        <end position="716"/>
    </location>
</feature>
<dbReference type="InterPro" id="IPR034187">
    <property type="entry name" value="Peptidases_S8_5"/>
</dbReference>
<keyword evidence="3" id="KW-0964">Secreted</keyword>
<dbReference type="PROSITE" id="PS00136">
    <property type="entry name" value="SUBTILASE_ASP"/>
    <property type="match status" value="1"/>
</dbReference>
<accession>A0A014QVS9</accession>
<dbReference type="GO" id="GO:0016020">
    <property type="term" value="C:membrane"/>
    <property type="evidence" value="ECO:0007669"/>
    <property type="project" value="InterPro"/>
</dbReference>
<evidence type="ECO:0000256" key="3">
    <source>
        <dbReference type="ARBA" id="ARBA00022525"/>
    </source>
</evidence>
<dbReference type="InterPro" id="IPR023827">
    <property type="entry name" value="Peptidase_S8_Asp-AS"/>
</dbReference>
<dbReference type="Gene3D" id="3.40.50.200">
    <property type="entry name" value="Peptidase S8/S53 domain"/>
    <property type="match status" value="1"/>
</dbReference>
<evidence type="ECO:0000256" key="1">
    <source>
        <dbReference type="ARBA" id="ARBA00011073"/>
    </source>
</evidence>
<dbReference type="InterPro" id="IPR010435">
    <property type="entry name" value="C5a/SBT2-like_Fn3"/>
</dbReference>
<evidence type="ECO:0000256" key="10">
    <source>
        <dbReference type="RuleBase" id="RU003355"/>
    </source>
</evidence>
<dbReference type="Pfam" id="PF02225">
    <property type="entry name" value="PA"/>
    <property type="match status" value="1"/>
</dbReference>
<dbReference type="GO" id="GO:0006508">
    <property type="term" value="P:proteolysis"/>
    <property type="evidence" value="ECO:0007669"/>
    <property type="project" value="UniProtKB-KW"/>
</dbReference>
<evidence type="ECO:0000256" key="11">
    <source>
        <dbReference type="SAM" id="SignalP"/>
    </source>
</evidence>
<evidence type="ECO:0000256" key="4">
    <source>
        <dbReference type="ARBA" id="ARBA00022670"/>
    </source>
</evidence>
<reference evidence="15 16" key="1">
    <citation type="submission" date="2014-02" db="EMBL/GenBank/DDBJ databases">
        <title>The genome sequence of the entomopathogenic fungus Metarhizium robertsii ARSEF 2575.</title>
        <authorList>
            <person name="Giuliano Garisto Donzelli B."/>
            <person name="Roe B.A."/>
            <person name="Macmil S.L."/>
            <person name="Krasnoff S.B."/>
            <person name="Gibson D.M."/>
        </authorList>
    </citation>
    <scope>NUCLEOTIDE SEQUENCE [LARGE SCALE GENOMIC DNA]</scope>
    <source>
        <strain evidence="15 16">ARSEF 2575</strain>
    </source>
</reference>
<evidence type="ECO:0000256" key="9">
    <source>
        <dbReference type="PROSITE-ProRule" id="PRU01240"/>
    </source>
</evidence>
<dbReference type="PROSITE" id="PS00137">
    <property type="entry name" value="SUBTILASE_HIS"/>
    <property type="match status" value="1"/>
</dbReference>
<comment type="caution">
    <text evidence="15">The sequence shown here is derived from an EMBL/GenBank/DDBJ whole genome shotgun (WGS) entry which is preliminary data.</text>
</comment>
<dbReference type="InterPro" id="IPR046450">
    <property type="entry name" value="PA_dom_sf"/>
</dbReference>
<dbReference type="InterPro" id="IPR000209">
    <property type="entry name" value="Peptidase_S8/S53_dom"/>
</dbReference>
<dbReference type="SUPFAM" id="SSF52743">
    <property type="entry name" value="Subtilisin-like"/>
    <property type="match status" value="1"/>
</dbReference>
<feature type="active site" description="Charge relay system" evidence="8 9">
    <location>
        <position position="203"/>
    </location>
</feature>
<keyword evidence="2" id="KW-0134">Cell wall</keyword>
<gene>
    <name evidence="15" type="ORF">X797_008953</name>
</gene>
<comment type="similarity">
    <text evidence="1 9 10">Belongs to the peptidase S8 family.</text>
</comment>
<dbReference type="InterPro" id="IPR023828">
    <property type="entry name" value="Peptidase_S8_Ser-AS"/>
</dbReference>
<dbReference type="HOGENOM" id="CLU_003559_3_1_1"/>
<dbReference type="AlphaFoldDB" id="A0A014QVS9"/>
<evidence type="ECO:0000259" key="14">
    <source>
        <dbReference type="Pfam" id="PF06280"/>
    </source>
</evidence>
<dbReference type="InterPro" id="IPR050131">
    <property type="entry name" value="Peptidase_S8_subtilisin-like"/>
</dbReference>
<organism evidence="15 16">
    <name type="scientific">Metarhizium robertsii</name>
    <dbReference type="NCBI Taxonomy" id="568076"/>
    <lineage>
        <taxon>Eukaryota</taxon>
        <taxon>Fungi</taxon>
        <taxon>Dikarya</taxon>
        <taxon>Ascomycota</taxon>
        <taxon>Pezizomycotina</taxon>
        <taxon>Sordariomycetes</taxon>
        <taxon>Hypocreomycetidae</taxon>
        <taxon>Hypocreales</taxon>
        <taxon>Clavicipitaceae</taxon>
        <taxon>Metarhizium</taxon>
    </lineage>
</organism>